<dbReference type="InterPro" id="IPR001128">
    <property type="entry name" value="Cyt_P450"/>
</dbReference>
<dbReference type="PANTHER" id="PTHR46696">
    <property type="entry name" value="P450, PUTATIVE (EUROFUNG)-RELATED"/>
    <property type="match status" value="1"/>
</dbReference>
<evidence type="ECO:0000256" key="3">
    <source>
        <dbReference type="ARBA" id="ARBA00022723"/>
    </source>
</evidence>
<comment type="similarity">
    <text evidence="1 7">Belongs to the cytochrome P450 family.</text>
</comment>
<evidence type="ECO:0000313" key="8">
    <source>
        <dbReference type="EMBL" id="MXR37487.1"/>
    </source>
</evidence>
<evidence type="ECO:0000256" key="2">
    <source>
        <dbReference type="ARBA" id="ARBA00022617"/>
    </source>
</evidence>
<gene>
    <name evidence="8" type="ORF">GQF02_10920</name>
</gene>
<proteinExistence type="inferred from homology"/>
<dbReference type="GO" id="GO:0005506">
    <property type="term" value="F:iron ion binding"/>
    <property type="evidence" value="ECO:0007669"/>
    <property type="project" value="InterPro"/>
</dbReference>
<dbReference type="PRINTS" id="PR00359">
    <property type="entry name" value="BP450"/>
</dbReference>
<evidence type="ECO:0000256" key="4">
    <source>
        <dbReference type="ARBA" id="ARBA00023002"/>
    </source>
</evidence>
<evidence type="ECO:0000256" key="5">
    <source>
        <dbReference type="ARBA" id="ARBA00023004"/>
    </source>
</evidence>
<dbReference type="PROSITE" id="PS00086">
    <property type="entry name" value="CYTOCHROME_P450"/>
    <property type="match status" value="1"/>
</dbReference>
<dbReference type="FunFam" id="1.10.630.10:FF:000018">
    <property type="entry name" value="Cytochrome P450 monooxygenase"/>
    <property type="match status" value="1"/>
</dbReference>
<keyword evidence="9" id="KW-1185">Reference proteome</keyword>
<dbReference type="RefSeq" id="WP_160797097.1">
    <property type="nucleotide sequence ID" value="NZ_WSSB01000009.1"/>
</dbReference>
<dbReference type="GO" id="GO:0020037">
    <property type="term" value="F:heme binding"/>
    <property type="evidence" value="ECO:0007669"/>
    <property type="project" value="InterPro"/>
</dbReference>
<dbReference type="Pfam" id="PF00067">
    <property type="entry name" value="p450"/>
    <property type="match status" value="1"/>
</dbReference>
<comment type="caution">
    <text evidence="8">The sequence shown here is derived from an EMBL/GenBank/DDBJ whole genome shotgun (WGS) entry which is preliminary data.</text>
</comment>
<dbReference type="InterPro" id="IPR002397">
    <property type="entry name" value="Cyt_P450_B"/>
</dbReference>
<reference evidence="8 9" key="1">
    <citation type="submission" date="2019-12" db="EMBL/GenBank/DDBJ databases">
        <title>Neisseriaceae gen. nov. sp. Genome sequencing and assembly.</title>
        <authorList>
            <person name="Liu Z."/>
            <person name="Li A."/>
        </authorList>
    </citation>
    <scope>NUCLEOTIDE SEQUENCE [LARGE SCALE GENOMIC DNA]</scope>
    <source>
        <strain evidence="8 9">B2N2-7</strain>
    </source>
</reference>
<dbReference type="InterPro" id="IPR036396">
    <property type="entry name" value="Cyt_P450_sf"/>
</dbReference>
<keyword evidence="5 7" id="KW-0408">Iron</keyword>
<evidence type="ECO:0000256" key="6">
    <source>
        <dbReference type="ARBA" id="ARBA00023033"/>
    </source>
</evidence>
<protein>
    <submittedName>
        <fullName evidence="8">Cytochrome P450</fullName>
    </submittedName>
</protein>
<keyword evidence="4 7" id="KW-0560">Oxidoreductase</keyword>
<dbReference type="SUPFAM" id="SSF48264">
    <property type="entry name" value="Cytochrome P450"/>
    <property type="match status" value="1"/>
</dbReference>
<dbReference type="AlphaFoldDB" id="A0A845BLE4"/>
<keyword evidence="2 7" id="KW-0349">Heme</keyword>
<evidence type="ECO:0000256" key="1">
    <source>
        <dbReference type="ARBA" id="ARBA00010617"/>
    </source>
</evidence>
<dbReference type="InterPro" id="IPR017972">
    <property type="entry name" value="Cyt_P450_CS"/>
</dbReference>
<evidence type="ECO:0000256" key="7">
    <source>
        <dbReference type="RuleBase" id="RU000461"/>
    </source>
</evidence>
<keyword evidence="6 7" id="KW-0503">Monooxygenase</keyword>
<keyword evidence="3 7" id="KW-0479">Metal-binding</keyword>
<dbReference type="EMBL" id="WSSB01000009">
    <property type="protein sequence ID" value="MXR37487.1"/>
    <property type="molecule type" value="Genomic_DNA"/>
</dbReference>
<dbReference type="Gene3D" id="1.10.630.10">
    <property type="entry name" value="Cytochrome P450"/>
    <property type="match status" value="1"/>
</dbReference>
<evidence type="ECO:0000313" key="9">
    <source>
        <dbReference type="Proteomes" id="UP000467214"/>
    </source>
</evidence>
<sequence length="416" mass="46480">MRYPEMPAHLDPIRHEAWLDDGRVHQEMQTLRQNFPVCWYAREPYRPFWVVTRSADIKEVMGQNALFINEPRLVLVDKAVEEATEQALGGRRYTVRTVLDMDGAEHQTYRELTRAWFMGPGVVKLQLRIEALADRYIGVMREAGGQIDFAHEIASQLPLRVILSILGLPETEAPFILRITQQLLSSADPELQRSRQGGADVMPEVAAYFGKLLAERRANPQDDLASVIATSLVGDEAIGALEAISYYLLVSTAGHETTAASIAGGMLAFIKNPDQMKKVQDKPALMRNGANEIVRWVSPIRHFMRTATEDYTLAGVTIRAGDSVCVLLPSGNRDDAAFDAPYRFDIERQSEGHVGFGWGGHACLGRQVALAEIRTFFARLLPQLESVELDGAPRPIQSNFTGGYKSLPIRYRFRDA</sequence>
<dbReference type="GO" id="GO:0004497">
    <property type="term" value="F:monooxygenase activity"/>
    <property type="evidence" value="ECO:0007669"/>
    <property type="project" value="UniProtKB-KW"/>
</dbReference>
<dbReference type="GO" id="GO:0016705">
    <property type="term" value="F:oxidoreductase activity, acting on paired donors, with incorporation or reduction of molecular oxygen"/>
    <property type="evidence" value="ECO:0007669"/>
    <property type="project" value="InterPro"/>
</dbReference>
<organism evidence="8 9">
    <name type="scientific">Craterilacuibacter sinensis</name>
    <dbReference type="NCBI Taxonomy" id="2686017"/>
    <lineage>
        <taxon>Bacteria</taxon>
        <taxon>Pseudomonadati</taxon>
        <taxon>Pseudomonadota</taxon>
        <taxon>Betaproteobacteria</taxon>
        <taxon>Neisseriales</taxon>
        <taxon>Neisseriaceae</taxon>
        <taxon>Craterilacuibacter</taxon>
    </lineage>
</organism>
<name>A0A845BLE4_9NEIS</name>
<dbReference type="PANTHER" id="PTHR46696:SF1">
    <property type="entry name" value="CYTOCHROME P450 YJIB-RELATED"/>
    <property type="match status" value="1"/>
</dbReference>
<dbReference type="Proteomes" id="UP000467214">
    <property type="component" value="Unassembled WGS sequence"/>
</dbReference>
<accession>A0A845BLE4</accession>